<accession>A0ACC2VVB0</accession>
<evidence type="ECO:0000313" key="1">
    <source>
        <dbReference type="EMBL" id="KAJ9103389.1"/>
    </source>
</evidence>
<name>A0ACC2VVB0_9TREE</name>
<reference evidence="1" key="1">
    <citation type="submission" date="2023-04" db="EMBL/GenBank/DDBJ databases">
        <title>Draft Genome sequencing of Naganishia species isolated from polar environments using Oxford Nanopore Technology.</title>
        <authorList>
            <person name="Leo P."/>
            <person name="Venkateswaran K."/>
        </authorList>
    </citation>
    <scope>NUCLEOTIDE SEQUENCE</scope>
    <source>
        <strain evidence="1">MNA-CCFEE 5261</strain>
    </source>
</reference>
<proteinExistence type="predicted"/>
<sequence length="606" mass="66275">MSEGNANIQDSFEGDRSRHREDPPSSASRLSIEERSLIEELARGNQRRIAEAVVSENRRAEASASDPLVDGSSSWRIVYNDTEGQPILPPIDDLMSRLPEEHSRSTGYRRPDNASFRNNRETHATSILPPLPDNSDEAMDIEMTNQRMDETNGDRPARLRITDMSRARDLESLLGVDDDVFDLSRARFPSRLRHSATATSENPPAINARNVRDVDPSERRWLDMLYTRLPTASDNLSPHIRAFLSRRAAAGETADVPGGTALWNLMLQEDGSDEGEDDESEWERTSSPGEMSHRGTARNAAELLAELASAAGVSSRGAAQSQPEPVPVPSRPATNAHLRGTHVPQVIGTSNHVTSHTRTTGRDREPEGRGESGFLAESSSSGASLRRRKSIKRRRIESGMDISYPYPIMTSANSEPIPRSNLPEYMQMINTPILAIPTTFNPLDKCVRLNISPSTSSDAAYGPLVTVKFIGTGARGDADAAAVRTDHPIPPTCGIYYYEATIVSKGQDGYISIGLSNRFTNLSRLVGWEPGSYAWHMDDGFVFEGRGEGTSKGWPTSTTGDVIGCGVDFTTGNAFFTKNGHMIGHAFKNIGPDDKLYPSIGLRTPG</sequence>
<protein>
    <submittedName>
        <fullName evidence="1">Uncharacterized protein</fullName>
    </submittedName>
</protein>
<dbReference type="EMBL" id="JASBWR010000047">
    <property type="protein sequence ID" value="KAJ9103389.1"/>
    <property type="molecule type" value="Genomic_DNA"/>
</dbReference>
<comment type="caution">
    <text evidence="1">The sequence shown here is derived from an EMBL/GenBank/DDBJ whole genome shotgun (WGS) entry which is preliminary data.</text>
</comment>
<evidence type="ECO:0000313" key="2">
    <source>
        <dbReference type="Proteomes" id="UP001241377"/>
    </source>
</evidence>
<keyword evidence="2" id="KW-1185">Reference proteome</keyword>
<dbReference type="Proteomes" id="UP001241377">
    <property type="component" value="Unassembled WGS sequence"/>
</dbReference>
<organism evidence="1 2">
    <name type="scientific">Naganishia cerealis</name>
    <dbReference type="NCBI Taxonomy" id="610337"/>
    <lineage>
        <taxon>Eukaryota</taxon>
        <taxon>Fungi</taxon>
        <taxon>Dikarya</taxon>
        <taxon>Basidiomycota</taxon>
        <taxon>Agaricomycotina</taxon>
        <taxon>Tremellomycetes</taxon>
        <taxon>Filobasidiales</taxon>
        <taxon>Filobasidiaceae</taxon>
        <taxon>Naganishia</taxon>
    </lineage>
</organism>
<gene>
    <name evidence="1" type="ORF">QFC19_004488</name>
</gene>